<evidence type="ECO:0000256" key="1">
    <source>
        <dbReference type="ARBA" id="ARBA00022723"/>
    </source>
</evidence>
<keyword evidence="5" id="KW-0175">Coiled coil</keyword>
<organism evidence="7 8">
    <name type="scientific">Saccoglossus kowalevskii</name>
    <name type="common">Acorn worm</name>
    <dbReference type="NCBI Taxonomy" id="10224"/>
    <lineage>
        <taxon>Eukaryota</taxon>
        <taxon>Metazoa</taxon>
        <taxon>Hemichordata</taxon>
        <taxon>Enteropneusta</taxon>
        <taxon>Harrimaniidae</taxon>
        <taxon>Saccoglossus</taxon>
    </lineage>
</organism>
<dbReference type="GeneID" id="100375683"/>
<dbReference type="InterPro" id="IPR001841">
    <property type="entry name" value="Znf_RING"/>
</dbReference>
<keyword evidence="2 4" id="KW-0863">Zinc-finger</keyword>
<evidence type="ECO:0000313" key="8">
    <source>
        <dbReference type="RefSeq" id="XP_002738080.1"/>
    </source>
</evidence>
<dbReference type="Pfam" id="PF13920">
    <property type="entry name" value="zf-C3HC4_3"/>
    <property type="match status" value="1"/>
</dbReference>
<keyword evidence="3" id="KW-0862">Zinc</keyword>
<dbReference type="RefSeq" id="XP_002738080.1">
    <property type="nucleotide sequence ID" value="XM_002738034.1"/>
</dbReference>
<dbReference type="SMART" id="SM00184">
    <property type="entry name" value="RING"/>
    <property type="match status" value="1"/>
</dbReference>
<protein>
    <submittedName>
        <fullName evidence="8">E3 ubiquitin-protein ligase NRDP1-like</fullName>
    </submittedName>
</protein>
<dbReference type="PROSITE" id="PS50089">
    <property type="entry name" value="ZF_RING_2"/>
    <property type="match status" value="1"/>
</dbReference>
<evidence type="ECO:0000256" key="5">
    <source>
        <dbReference type="SAM" id="Coils"/>
    </source>
</evidence>
<proteinExistence type="predicted"/>
<dbReference type="InterPro" id="IPR017907">
    <property type="entry name" value="Znf_RING_CS"/>
</dbReference>
<gene>
    <name evidence="8" type="primary">LOC100375683</name>
</gene>
<name>A0ABM0GVA3_SACKO</name>
<evidence type="ECO:0000256" key="4">
    <source>
        <dbReference type="PROSITE-ProRule" id="PRU00175"/>
    </source>
</evidence>
<dbReference type="SUPFAM" id="SSF57850">
    <property type="entry name" value="RING/U-box"/>
    <property type="match status" value="1"/>
</dbReference>
<sequence length="326" mass="37243">MGYGVQRFVTTPDQNLLCGICSCVVEDAVLTRCGHTFCELCLDTWLTRPNTDTCPCCRGRISKYQVSPVWSLRAIVNSLDIECDHKERGCKMVVRMESLSAHLESCGYAPVECIGCGMGLNRYQLAAHQIQCPEITAAAAVHTASAMSSDGVASFRSIDYQELFCKIASLELQLKRMKRDLEATETKNRKLERELSKVKADLDEKRDECEVLSSQMHDFDPEYTYGYAPESIAQLSFLIARNLLDKPEVVDRNRIFNCIKRCYENYARCGDDYEHDVHMLIATAYASDWFAENHRINFHCWLQSIARYRKYADLNHMSMTTRTSNN</sequence>
<reference evidence="8" key="1">
    <citation type="submission" date="2025-08" db="UniProtKB">
        <authorList>
            <consortium name="RefSeq"/>
        </authorList>
    </citation>
    <scope>IDENTIFICATION</scope>
    <source>
        <tissue evidence="8">Testes</tissue>
    </source>
</reference>
<dbReference type="PROSITE" id="PS00518">
    <property type="entry name" value="ZF_RING_1"/>
    <property type="match status" value="1"/>
</dbReference>
<accession>A0ABM0GVA3</accession>
<dbReference type="PANTHER" id="PTHR10131">
    <property type="entry name" value="TNF RECEPTOR ASSOCIATED FACTOR"/>
    <property type="match status" value="1"/>
</dbReference>
<dbReference type="InterPro" id="IPR013083">
    <property type="entry name" value="Znf_RING/FYVE/PHD"/>
</dbReference>
<dbReference type="Gene3D" id="3.30.40.10">
    <property type="entry name" value="Zinc/RING finger domain, C3HC4 (zinc finger)"/>
    <property type="match status" value="2"/>
</dbReference>
<keyword evidence="1" id="KW-0479">Metal-binding</keyword>
<dbReference type="SUPFAM" id="SSF49599">
    <property type="entry name" value="TRAF domain-like"/>
    <property type="match status" value="1"/>
</dbReference>
<dbReference type="Proteomes" id="UP000694865">
    <property type="component" value="Unplaced"/>
</dbReference>
<evidence type="ECO:0000313" key="7">
    <source>
        <dbReference type="Proteomes" id="UP000694865"/>
    </source>
</evidence>
<feature type="domain" description="RING-type" evidence="6">
    <location>
        <begin position="18"/>
        <end position="58"/>
    </location>
</feature>
<evidence type="ECO:0000256" key="2">
    <source>
        <dbReference type="ARBA" id="ARBA00022771"/>
    </source>
</evidence>
<feature type="coiled-coil region" evidence="5">
    <location>
        <begin position="160"/>
        <end position="215"/>
    </location>
</feature>
<keyword evidence="7" id="KW-1185">Reference proteome</keyword>
<evidence type="ECO:0000256" key="3">
    <source>
        <dbReference type="ARBA" id="ARBA00022833"/>
    </source>
</evidence>
<evidence type="ECO:0000259" key="6">
    <source>
        <dbReference type="PROSITE" id="PS50089"/>
    </source>
</evidence>
<dbReference type="PANTHER" id="PTHR10131:SF157">
    <property type="entry name" value="RECEPTOR-ASSOCIATED FACTOR, PUTATIVE-RELATED"/>
    <property type="match status" value="1"/>
</dbReference>